<evidence type="ECO:0000313" key="2">
    <source>
        <dbReference type="Proteomes" id="UP001597187"/>
    </source>
</evidence>
<comment type="caution">
    <text evidence="1">The sequence shown here is derived from an EMBL/GenBank/DDBJ whole genome shotgun (WGS) entry which is preliminary data.</text>
</comment>
<accession>A0ABD6ARK7</accession>
<name>A0ABD6ARK7_9EURY</name>
<feature type="non-terminal residue" evidence="1">
    <location>
        <position position="1"/>
    </location>
</feature>
<protein>
    <submittedName>
        <fullName evidence="1">Uncharacterized protein</fullName>
    </submittedName>
</protein>
<organism evidence="1 2">
    <name type="scientific">Halomarina rubra</name>
    <dbReference type="NCBI Taxonomy" id="2071873"/>
    <lineage>
        <taxon>Archaea</taxon>
        <taxon>Methanobacteriati</taxon>
        <taxon>Methanobacteriota</taxon>
        <taxon>Stenosarchaea group</taxon>
        <taxon>Halobacteria</taxon>
        <taxon>Halobacteriales</taxon>
        <taxon>Natronomonadaceae</taxon>
        <taxon>Halomarina</taxon>
    </lineage>
</organism>
<dbReference type="Proteomes" id="UP001597187">
    <property type="component" value="Unassembled WGS sequence"/>
</dbReference>
<dbReference type="AlphaFoldDB" id="A0ABD6ARK7"/>
<gene>
    <name evidence="1" type="ORF">ACFSBT_04400</name>
</gene>
<dbReference type="RefSeq" id="WP_250872496.1">
    <property type="nucleotide sequence ID" value="NZ_JALXFV010000002.1"/>
</dbReference>
<dbReference type="EMBL" id="JBHUDC010000002">
    <property type="protein sequence ID" value="MFD1512520.1"/>
    <property type="molecule type" value="Genomic_DNA"/>
</dbReference>
<evidence type="ECO:0000313" key="1">
    <source>
        <dbReference type="EMBL" id="MFD1512520.1"/>
    </source>
</evidence>
<proteinExistence type="predicted"/>
<reference evidence="1 2" key="1">
    <citation type="journal article" date="2019" name="Int. J. Syst. Evol. Microbiol.">
        <title>The Global Catalogue of Microorganisms (GCM) 10K type strain sequencing project: providing services to taxonomists for standard genome sequencing and annotation.</title>
        <authorList>
            <consortium name="The Broad Institute Genomics Platform"/>
            <consortium name="The Broad Institute Genome Sequencing Center for Infectious Disease"/>
            <person name="Wu L."/>
            <person name="Ma J."/>
        </authorList>
    </citation>
    <scope>NUCLEOTIDE SEQUENCE [LARGE SCALE GENOMIC DNA]</scope>
    <source>
        <strain evidence="1 2">CGMCC 1.12563</strain>
    </source>
</reference>
<keyword evidence="2" id="KW-1185">Reference proteome</keyword>
<sequence length="62" mass="7025">PEIRPLLMNSTDTGIGLGVYVVEPTTDAPETFRAYVTMDFCHGYEWRDDTSQEAGSERLQTR</sequence>